<comment type="subcellular location">
    <subcellularLocation>
        <location evidence="1">Membrane</location>
        <topology evidence="1">Single-pass membrane protein</topology>
    </subcellularLocation>
</comment>
<dbReference type="FunFam" id="3.30.430.20:FF:000009">
    <property type="entry name" value="Cysteine-rich receptor-like protein kinase 28"/>
    <property type="match status" value="1"/>
</dbReference>
<keyword evidence="7" id="KW-0547">Nucleotide-binding</keyword>
<keyword evidence="4 14" id="KW-0812">Transmembrane</keyword>
<dbReference type="KEGG" id="pavi:110749447"/>
<dbReference type="SUPFAM" id="SSF56112">
    <property type="entry name" value="Protein kinase-like (PK-like)"/>
    <property type="match status" value="1"/>
</dbReference>
<dbReference type="CDD" id="cd23509">
    <property type="entry name" value="Gnk2-like"/>
    <property type="match status" value="2"/>
</dbReference>
<evidence type="ECO:0000256" key="12">
    <source>
        <dbReference type="ARBA" id="ARBA00023170"/>
    </source>
</evidence>
<name>A0A6P5RQI4_PRUAV</name>
<dbReference type="InterPro" id="IPR002902">
    <property type="entry name" value="GNK2"/>
</dbReference>
<dbReference type="RefSeq" id="XP_021805254.1">
    <property type="nucleotide sequence ID" value="XM_021949562.1"/>
</dbReference>
<keyword evidence="10 14" id="KW-1133">Transmembrane helix</keyword>
<organism evidence="17 18">
    <name type="scientific">Prunus avium</name>
    <name type="common">Cherry</name>
    <name type="synonym">Cerasus avium</name>
    <dbReference type="NCBI Taxonomy" id="42229"/>
    <lineage>
        <taxon>Eukaryota</taxon>
        <taxon>Viridiplantae</taxon>
        <taxon>Streptophyta</taxon>
        <taxon>Embryophyta</taxon>
        <taxon>Tracheophyta</taxon>
        <taxon>Spermatophyta</taxon>
        <taxon>Magnoliopsida</taxon>
        <taxon>eudicotyledons</taxon>
        <taxon>Gunneridae</taxon>
        <taxon>Pentapetalae</taxon>
        <taxon>rosids</taxon>
        <taxon>fabids</taxon>
        <taxon>Rosales</taxon>
        <taxon>Rosaceae</taxon>
        <taxon>Amygdaloideae</taxon>
        <taxon>Amygdaleae</taxon>
        <taxon>Prunus</taxon>
    </lineage>
</organism>
<feature type="domain" description="Gnk2-homologous" evidence="16">
    <location>
        <begin position="331"/>
        <end position="438"/>
    </location>
</feature>
<dbReference type="InterPro" id="IPR001245">
    <property type="entry name" value="Ser-Thr/Tyr_kinase_cat_dom"/>
</dbReference>
<dbReference type="FunFam" id="1.10.510.10:FF:000467">
    <property type="entry name" value="Liguleless narrow1"/>
    <property type="match status" value="1"/>
</dbReference>
<evidence type="ECO:0000256" key="9">
    <source>
        <dbReference type="ARBA" id="ARBA00022840"/>
    </source>
</evidence>
<evidence type="ECO:0000259" key="16">
    <source>
        <dbReference type="PROSITE" id="PS51473"/>
    </source>
</evidence>
<dbReference type="GO" id="GO:0004523">
    <property type="term" value="F:RNA-DNA hybrid ribonuclease activity"/>
    <property type="evidence" value="ECO:0007669"/>
    <property type="project" value="InterPro"/>
</dbReference>
<dbReference type="InterPro" id="IPR011009">
    <property type="entry name" value="Kinase-like_dom_sf"/>
</dbReference>
<evidence type="ECO:0000256" key="5">
    <source>
        <dbReference type="ARBA" id="ARBA00022729"/>
    </source>
</evidence>
<dbReference type="InterPro" id="IPR036397">
    <property type="entry name" value="RNaseH_sf"/>
</dbReference>
<keyword evidence="5" id="KW-0732">Signal</keyword>
<evidence type="ECO:0000256" key="1">
    <source>
        <dbReference type="ARBA" id="ARBA00004167"/>
    </source>
</evidence>
<keyword evidence="9" id="KW-0067">ATP-binding</keyword>
<dbReference type="InterPro" id="IPR000719">
    <property type="entry name" value="Prot_kinase_dom"/>
</dbReference>
<keyword evidence="11 14" id="KW-0472">Membrane</keyword>
<feature type="transmembrane region" description="Helical" evidence="14">
    <location>
        <begin position="461"/>
        <end position="487"/>
    </location>
</feature>
<keyword evidence="13" id="KW-0325">Glycoprotein</keyword>
<evidence type="ECO:0000313" key="18">
    <source>
        <dbReference type="RefSeq" id="XP_021805254.1"/>
    </source>
</evidence>
<dbReference type="Gene3D" id="1.10.510.10">
    <property type="entry name" value="Transferase(Phosphotransferase) domain 1"/>
    <property type="match status" value="1"/>
</dbReference>
<dbReference type="InterPro" id="IPR038408">
    <property type="entry name" value="GNK2_sf"/>
</dbReference>
<dbReference type="CDD" id="cd14066">
    <property type="entry name" value="STKc_IRAK"/>
    <property type="match status" value="1"/>
</dbReference>
<protein>
    <submittedName>
        <fullName evidence="18">Cysteine-rich receptor-like protein kinase 10</fullName>
    </submittedName>
</protein>
<dbReference type="PANTHER" id="PTHR27002">
    <property type="entry name" value="RECEPTOR-LIKE SERINE/THREONINE-PROTEIN KINASE SD1-8"/>
    <property type="match status" value="1"/>
</dbReference>
<dbReference type="Gene3D" id="3.30.200.20">
    <property type="entry name" value="Phosphorylase Kinase, domain 1"/>
    <property type="match status" value="1"/>
</dbReference>
<evidence type="ECO:0000256" key="13">
    <source>
        <dbReference type="ARBA" id="ARBA00023180"/>
    </source>
</evidence>
<evidence type="ECO:0000256" key="14">
    <source>
        <dbReference type="SAM" id="Phobius"/>
    </source>
</evidence>
<dbReference type="FunFam" id="3.30.200.20:FF:001238">
    <property type="entry name" value="Os08g0179000 protein"/>
    <property type="match status" value="1"/>
</dbReference>
<dbReference type="InterPro" id="IPR008271">
    <property type="entry name" value="Ser/Thr_kinase_AS"/>
</dbReference>
<dbReference type="Pfam" id="PF01657">
    <property type="entry name" value="Stress-antifung"/>
    <property type="match status" value="2"/>
</dbReference>
<evidence type="ECO:0000256" key="11">
    <source>
        <dbReference type="ARBA" id="ARBA00023136"/>
    </source>
</evidence>
<proteinExistence type="predicted"/>
<evidence type="ECO:0000256" key="10">
    <source>
        <dbReference type="ARBA" id="ARBA00022989"/>
    </source>
</evidence>
<evidence type="ECO:0000256" key="6">
    <source>
        <dbReference type="ARBA" id="ARBA00022737"/>
    </source>
</evidence>
<dbReference type="CDD" id="cd06222">
    <property type="entry name" value="RNase_H_like"/>
    <property type="match status" value="1"/>
</dbReference>
<keyword evidence="2" id="KW-0723">Serine/threonine-protein kinase</keyword>
<dbReference type="InterPro" id="IPR002156">
    <property type="entry name" value="RNaseH_domain"/>
</dbReference>
<evidence type="ECO:0000256" key="8">
    <source>
        <dbReference type="ARBA" id="ARBA00022777"/>
    </source>
</evidence>
<keyword evidence="17" id="KW-1185">Reference proteome</keyword>
<dbReference type="InterPro" id="IPR044730">
    <property type="entry name" value="RNase_H-like_dom_plant"/>
</dbReference>
<dbReference type="GeneID" id="110749447"/>
<evidence type="ECO:0000259" key="15">
    <source>
        <dbReference type="PROSITE" id="PS50011"/>
    </source>
</evidence>
<accession>A0A6P5RQI4</accession>
<dbReference type="GO" id="GO:0003676">
    <property type="term" value="F:nucleic acid binding"/>
    <property type="evidence" value="ECO:0007669"/>
    <property type="project" value="InterPro"/>
</dbReference>
<keyword evidence="6" id="KW-0677">Repeat</keyword>
<evidence type="ECO:0000256" key="4">
    <source>
        <dbReference type="ARBA" id="ARBA00022692"/>
    </source>
</evidence>
<feature type="domain" description="Gnk2-homologous" evidence="16">
    <location>
        <begin position="223"/>
        <end position="325"/>
    </location>
</feature>
<evidence type="ECO:0000256" key="7">
    <source>
        <dbReference type="ARBA" id="ARBA00022741"/>
    </source>
</evidence>
<dbReference type="PROSITE" id="PS51473">
    <property type="entry name" value="GNK2"/>
    <property type="match status" value="2"/>
</dbReference>
<dbReference type="Gene3D" id="3.30.420.10">
    <property type="entry name" value="Ribonuclease H-like superfamily/Ribonuclease H"/>
    <property type="match status" value="1"/>
</dbReference>
<dbReference type="SMART" id="SM00220">
    <property type="entry name" value="S_TKc"/>
    <property type="match status" value="1"/>
</dbReference>
<dbReference type="PANTHER" id="PTHR27002:SF679">
    <property type="entry name" value="CYSTEINE-RICH RECEPTOR-LIKE PROTEIN KINASE 10 ISOFORM X1"/>
    <property type="match status" value="1"/>
</dbReference>
<evidence type="ECO:0000256" key="3">
    <source>
        <dbReference type="ARBA" id="ARBA00022679"/>
    </source>
</evidence>
<evidence type="ECO:0000313" key="17">
    <source>
        <dbReference type="Proteomes" id="UP000515124"/>
    </source>
</evidence>
<dbReference type="Pfam" id="PF07714">
    <property type="entry name" value="PK_Tyr_Ser-Thr"/>
    <property type="match status" value="1"/>
</dbReference>
<dbReference type="AlphaFoldDB" id="A0A6P5RQI4"/>
<evidence type="ECO:0000256" key="2">
    <source>
        <dbReference type="ARBA" id="ARBA00022527"/>
    </source>
</evidence>
<dbReference type="GO" id="GO:0005524">
    <property type="term" value="F:ATP binding"/>
    <property type="evidence" value="ECO:0007669"/>
    <property type="project" value="UniProtKB-KW"/>
</dbReference>
<dbReference type="GO" id="GO:0004674">
    <property type="term" value="F:protein serine/threonine kinase activity"/>
    <property type="evidence" value="ECO:0007669"/>
    <property type="project" value="UniProtKB-KW"/>
</dbReference>
<dbReference type="PROSITE" id="PS50011">
    <property type="entry name" value="PROTEIN_KINASE_DOM"/>
    <property type="match status" value="1"/>
</dbReference>
<dbReference type="PROSITE" id="PS00108">
    <property type="entry name" value="PROTEIN_KINASE_ST"/>
    <property type="match status" value="1"/>
</dbReference>
<reference evidence="18" key="1">
    <citation type="submission" date="2025-08" db="UniProtKB">
        <authorList>
            <consortium name="RefSeq"/>
        </authorList>
    </citation>
    <scope>IDENTIFICATION</scope>
</reference>
<keyword evidence="8" id="KW-0418">Kinase</keyword>
<dbReference type="GO" id="GO:0005886">
    <property type="term" value="C:plasma membrane"/>
    <property type="evidence" value="ECO:0007669"/>
    <property type="project" value="TreeGrafter"/>
</dbReference>
<dbReference type="Proteomes" id="UP000515124">
    <property type="component" value="Unplaced"/>
</dbReference>
<keyword evidence="3" id="KW-0808">Transferase</keyword>
<feature type="domain" description="Protein kinase" evidence="15">
    <location>
        <begin position="532"/>
        <end position="808"/>
    </location>
</feature>
<dbReference type="Pfam" id="PF13456">
    <property type="entry name" value="RVT_3"/>
    <property type="match status" value="1"/>
</dbReference>
<keyword evidence="12" id="KW-0675">Receptor</keyword>
<dbReference type="Gene3D" id="3.30.430.20">
    <property type="entry name" value="Gnk2 domain, C-X8-C-X2-C motif"/>
    <property type="match status" value="2"/>
</dbReference>
<gene>
    <name evidence="18" type="primary">LOC110749447</name>
</gene>
<sequence>MTDLKGWVEHILLSWKPQVTAMALMLAWAVWNERNNVVWQGKRRSQGELVEGTMRLLDDFQRLHQPPTKVSFGIHAKWQKPPVGVIKINVKGTFRAHNGSGGGGLVARNEDGVFVAAKACFFPWVSSPAHAEALAFREALQFASDRNFNHLQMECDALEFVQSLSRTTADTSSIGALMVIRSANLERQNMFYFPSVPKTINPVPFLCFLITLLCHLADAFNNAAPPYWKCSNVSYTDNSRFHKNFADLLISLPSNASVSKYYNTSTGNDPDRVYGLYMCFDYVANEMCRRCINTAQSDMQTLCPHSKEAVVWEDSCLLRYSNENFFGRLNVRDNIADENSQNISDPKKFKSVLNETLNRLAKQAAYNLSAAEMHATEEVAFEDKLIYAFVQCTTDLSRDNCDKCLVKAKEDVLTLYYFSVGARLMSRSCYLRFELYAFYTAGESEASVPRSPNKNGSRRKILLITILTTVSACLAILLLGSCVYLAVRKRNKEGSYAFLKQVFFFFFPGRNYRKAQDPYISLAAIHAATSNFSDSNKLGEGGFGPVYKGILNDGREVAIKRLSSLSEQGLEEFTNEVLLIMKLQHKNLVRLCGFCVDGEEKLLAYEFMPNSSLDVILFDSKKRARLDWSRRISIISGIARGILYLHEDSRLRIIHRDLKASNILLDNDMNPKISDFGMARIFVGSEGEASTATIVGTYGYMAPEYAMEGLYSVKSDVFAFGVLLLEIITGRRNAGFHLIRRVPSLIAYAWQLWNEGNGLELMDPLLVDSCDADEFLRYLHIGLLCVQEDADDRPTMSYVVVMLKSETVVLGQPGKPAFSTGRFADHYEMRADHISSINEQSVSNVVPR</sequence>